<reference evidence="2" key="5">
    <citation type="submission" date="2025-09" db="UniProtKB">
        <authorList>
            <consortium name="Ensembl"/>
        </authorList>
    </citation>
    <scope>IDENTIFICATION</scope>
</reference>
<dbReference type="GeneTree" id="ENSGT00940000156827"/>
<dbReference type="InterPro" id="IPR051697">
    <property type="entry name" value="Patched_domain-protein"/>
</dbReference>
<reference evidence="3" key="3">
    <citation type="journal article" date="2014" name="Nature">
        <title>Elephant shark genome provides unique insights into gnathostome evolution.</title>
        <authorList>
            <consortium name="International Elephant Shark Genome Sequencing Consortium"/>
            <person name="Venkatesh B."/>
            <person name="Lee A.P."/>
            <person name="Ravi V."/>
            <person name="Maurya A.K."/>
            <person name="Lian M.M."/>
            <person name="Swann J.B."/>
            <person name="Ohta Y."/>
            <person name="Flajnik M.F."/>
            <person name="Sutoh Y."/>
            <person name="Kasahara M."/>
            <person name="Hoon S."/>
            <person name="Gangu V."/>
            <person name="Roy S.W."/>
            <person name="Irimia M."/>
            <person name="Korzh V."/>
            <person name="Kondrychyn I."/>
            <person name="Lim Z.W."/>
            <person name="Tay B.H."/>
            <person name="Tohari S."/>
            <person name="Kong K.W."/>
            <person name="Ho S."/>
            <person name="Lorente-Galdos B."/>
            <person name="Quilez J."/>
            <person name="Marques-Bonet T."/>
            <person name="Raney B.J."/>
            <person name="Ingham P.W."/>
            <person name="Tay A."/>
            <person name="Hillier L.W."/>
            <person name="Minx P."/>
            <person name="Boehm T."/>
            <person name="Wilson R.K."/>
            <person name="Brenner S."/>
            <person name="Warren W.C."/>
        </authorList>
    </citation>
    <scope>NUCLEOTIDE SEQUENCE [LARGE SCALE GENOMIC DNA]</scope>
</reference>
<reference evidence="2" key="4">
    <citation type="submission" date="2025-08" db="UniProtKB">
        <authorList>
            <consortium name="Ensembl"/>
        </authorList>
    </citation>
    <scope>IDENTIFICATION</scope>
</reference>
<keyword evidence="3" id="KW-1185">Reference proteome</keyword>
<dbReference type="PANTHER" id="PTHR10796:SF15">
    <property type="entry name" value="PATCHED DOMAIN-CONTAINING PROTEIN 4"/>
    <property type="match status" value="1"/>
</dbReference>
<sequence>MLRQVVHSGLKGCFYSLGLFVSRHPVFFLTVPSILTILFGATFLNRFQRETDLELLVAPKHSLAKIERTLVNSLFSINQSKHNLYSDLHTPGRYGRVIFRSRSGADVLEGADRILRLHRAVLEMRVNASDFSYSFSHICLWRSSDERCVLDDIIELLEDLSQAALSNSTGPRKSLRYPNAKLKVKHNTLFFFLKKR</sequence>
<accession>A0A4W3IBU2</accession>
<dbReference type="Proteomes" id="UP000314986">
    <property type="component" value="Unassembled WGS sequence"/>
</dbReference>
<protein>
    <recommendedName>
        <fullName evidence="4">Patched domain containing 4</fullName>
    </recommendedName>
</protein>
<dbReference type="InParanoid" id="A0A4W3IBU2"/>
<proteinExistence type="predicted"/>
<evidence type="ECO:0000313" key="3">
    <source>
        <dbReference type="Proteomes" id="UP000314986"/>
    </source>
</evidence>
<reference evidence="3" key="1">
    <citation type="journal article" date="2006" name="Science">
        <title>Ancient noncoding elements conserved in the human genome.</title>
        <authorList>
            <person name="Venkatesh B."/>
            <person name="Kirkness E.F."/>
            <person name="Loh Y.H."/>
            <person name="Halpern A.L."/>
            <person name="Lee A.P."/>
            <person name="Johnson J."/>
            <person name="Dandona N."/>
            <person name="Viswanathan L.D."/>
            <person name="Tay A."/>
            <person name="Venter J.C."/>
            <person name="Strausberg R.L."/>
            <person name="Brenner S."/>
        </authorList>
    </citation>
    <scope>NUCLEOTIDE SEQUENCE [LARGE SCALE GENOMIC DNA]</scope>
</reference>
<dbReference type="AlphaFoldDB" id="A0A4W3IBU2"/>
<keyword evidence="1" id="KW-1133">Transmembrane helix</keyword>
<keyword evidence="1" id="KW-0812">Transmembrane</keyword>
<dbReference type="OMA" id="WICSCIC"/>
<name>A0A4W3IBU2_CALMI</name>
<dbReference type="PANTHER" id="PTHR10796">
    <property type="entry name" value="PATCHED-RELATED"/>
    <property type="match status" value="1"/>
</dbReference>
<evidence type="ECO:0000256" key="1">
    <source>
        <dbReference type="SAM" id="Phobius"/>
    </source>
</evidence>
<evidence type="ECO:0000313" key="2">
    <source>
        <dbReference type="Ensembl" id="ENSCMIP00000024433.1"/>
    </source>
</evidence>
<dbReference type="GO" id="GO:0016020">
    <property type="term" value="C:membrane"/>
    <property type="evidence" value="ECO:0007669"/>
    <property type="project" value="TreeGrafter"/>
</dbReference>
<reference evidence="3" key="2">
    <citation type="journal article" date="2007" name="PLoS Biol.">
        <title>Survey sequencing and comparative analysis of the elephant shark (Callorhinchus milii) genome.</title>
        <authorList>
            <person name="Venkatesh B."/>
            <person name="Kirkness E.F."/>
            <person name="Loh Y.H."/>
            <person name="Halpern A.L."/>
            <person name="Lee A.P."/>
            <person name="Johnson J."/>
            <person name="Dandona N."/>
            <person name="Viswanathan L.D."/>
            <person name="Tay A."/>
            <person name="Venter J.C."/>
            <person name="Strausberg R.L."/>
            <person name="Brenner S."/>
        </authorList>
    </citation>
    <scope>NUCLEOTIDE SEQUENCE [LARGE SCALE GENOMIC DNA]</scope>
</reference>
<dbReference type="STRING" id="7868.ENSCMIP00000024433"/>
<feature type="transmembrane region" description="Helical" evidence="1">
    <location>
        <begin position="26"/>
        <end position="44"/>
    </location>
</feature>
<organism evidence="2 3">
    <name type="scientific">Callorhinchus milii</name>
    <name type="common">Ghost shark</name>
    <dbReference type="NCBI Taxonomy" id="7868"/>
    <lineage>
        <taxon>Eukaryota</taxon>
        <taxon>Metazoa</taxon>
        <taxon>Chordata</taxon>
        <taxon>Craniata</taxon>
        <taxon>Vertebrata</taxon>
        <taxon>Chondrichthyes</taxon>
        <taxon>Holocephali</taxon>
        <taxon>Chimaeriformes</taxon>
        <taxon>Callorhinchidae</taxon>
        <taxon>Callorhinchus</taxon>
    </lineage>
</organism>
<dbReference type="Ensembl" id="ENSCMIT00000024840.1">
    <property type="protein sequence ID" value="ENSCMIP00000024433.1"/>
    <property type="gene ID" value="ENSCMIG00000010834.1"/>
</dbReference>
<evidence type="ECO:0008006" key="4">
    <source>
        <dbReference type="Google" id="ProtNLM"/>
    </source>
</evidence>
<keyword evidence="1" id="KW-0472">Membrane</keyword>